<dbReference type="KEGG" id="dwd:DSCW_41960"/>
<proteinExistence type="predicted"/>
<dbReference type="Proteomes" id="UP000427769">
    <property type="component" value="Chromosome"/>
</dbReference>
<name>A0A5K7Z9G4_9BACT</name>
<protein>
    <submittedName>
        <fullName evidence="1">Uncharacterized protein</fullName>
    </submittedName>
</protein>
<reference evidence="1 2" key="1">
    <citation type="submission" date="2019-11" db="EMBL/GenBank/DDBJ databases">
        <title>Comparative genomics of hydrocarbon-degrading Desulfosarcina strains.</title>
        <authorList>
            <person name="Watanabe M."/>
            <person name="Kojima H."/>
            <person name="Fukui M."/>
        </authorList>
    </citation>
    <scope>NUCLEOTIDE SEQUENCE [LARGE SCALE GENOMIC DNA]</scope>
    <source>
        <strain evidence="1 2">PP31</strain>
    </source>
</reference>
<keyword evidence="2" id="KW-1185">Reference proteome</keyword>
<evidence type="ECO:0000313" key="1">
    <source>
        <dbReference type="EMBL" id="BBO76779.1"/>
    </source>
</evidence>
<sequence length="53" mass="6469">MLKQNPLENQKFSYMRLFAWIFNDHASQKDKTNDKPVVDFRNRIIVVKRPRYA</sequence>
<dbReference type="AlphaFoldDB" id="A0A5K7Z9G4"/>
<accession>A0A5K7Z9G4</accession>
<organism evidence="1 2">
    <name type="scientific">Desulfosarcina widdelii</name>
    <dbReference type="NCBI Taxonomy" id="947919"/>
    <lineage>
        <taxon>Bacteria</taxon>
        <taxon>Pseudomonadati</taxon>
        <taxon>Thermodesulfobacteriota</taxon>
        <taxon>Desulfobacteria</taxon>
        <taxon>Desulfobacterales</taxon>
        <taxon>Desulfosarcinaceae</taxon>
        <taxon>Desulfosarcina</taxon>
    </lineage>
</organism>
<dbReference type="EMBL" id="AP021875">
    <property type="protein sequence ID" value="BBO76779.1"/>
    <property type="molecule type" value="Genomic_DNA"/>
</dbReference>
<gene>
    <name evidence="1" type="ORF">DSCW_41960</name>
</gene>
<evidence type="ECO:0000313" key="2">
    <source>
        <dbReference type="Proteomes" id="UP000427769"/>
    </source>
</evidence>